<evidence type="ECO:0000256" key="3">
    <source>
        <dbReference type="ARBA" id="ARBA00029754"/>
    </source>
</evidence>
<dbReference type="FunFam" id="3.30.460.10:FF:000001">
    <property type="entry name" value="GTP pyrophosphokinase RelA"/>
    <property type="match status" value="1"/>
</dbReference>
<dbReference type="FunFam" id="1.10.3210.10:FF:000001">
    <property type="entry name" value="GTP pyrophosphokinase RelA"/>
    <property type="match status" value="1"/>
</dbReference>
<dbReference type="Pfam" id="PF04607">
    <property type="entry name" value="RelA_SpoT"/>
    <property type="match status" value="1"/>
</dbReference>
<evidence type="ECO:0000256" key="5">
    <source>
        <dbReference type="ARBA" id="ARBA00048244"/>
    </source>
</evidence>
<dbReference type="AlphaFoldDB" id="A0A1C7D7Q1"/>
<dbReference type="InterPro" id="IPR045600">
    <property type="entry name" value="RelA/SpoT_AH_RIS"/>
</dbReference>
<dbReference type="Pfam" id="PF13291">
    <property type="entry name" value="ACT_4"/>
    <property type="match status" value="1"/>
</dbReference>
<dbReference type="InterPro" id="IPR006674">
    <property type="entry name" value="HD_domain"/>
</dbReference>
<evidence type="ECO:0000256" key="6">
    <source>
        <dbReference type="RuleBase" id="RU003847"/>
    </source>
</evidence>
<dbReference type="PROSITE" id="PS51880">
    <property type="entry name" value="TGS"/>
    <property type="match status" value="1"/>
</dbReference>
<feature type="domain" description="ACT" evidence="7">
    <location>
        <begin position="621"/>
        <end position="693"/>
    </location>
</feature>
<dbReference type="SUPFAM" id="SSF109604">
    <property type="entry name" value="HD-domain/PDEase-like"/>
    <property type="match status" value="1"/>
</dbReference>
<evidence type="ECO:0000313" key="10">
    <source>
        <dbReference type="EMBL" id="ANU07323.1"/>
    </source>
</evidence>
<comment type="catalytic activity">
    <reaction evidence="5">
        <text>GTP + ATP = guanosine 3'-diphosphate 5'-triphosphate + AMP</text>
        <dbReference type="Rhea" id="RHEA:22088"/>
        <dbReference type="ChEBI" id="CHEBI:30616"/>
        <dbReference type="ChEBI" id="CHEBI:37565"/>
        <dbReference type="ChEBI" id="CHEBI:142410"/>
        <dbReference type="ChEBI" id="CHEBI:456215"/>
        <dbReference type="EC" id="2.7.6.5"/>
    </reaction>
</comment>
<evidence type="ECO:0000256" key="4">
    <source>
        <dbReference type="ARBA" id="ARBA00032407"/>
    </source>
</evidence>
<dbReference type="InterPro" id="IPR043519">
    <property type="entry name" value="NT_sf"/>
</dbReference>
<organism evidence="10 11">
    <name type="scientific">Paraurantiacibacter namhicola</name>
    <dbReference type="NCBI Taxonomy" id="645517"/>
    <lineage>
        <taxon>Bacteria</taxon>
        <taxon>Pseudomonadati</taxon>
        <taxon>Pseudomonadota</taxon>
        <taxon>Alphaproteobacteria</taxon>
        <taxon>Sphingomonadales</taxon>
        <taxon>Erythrobacteraceae</taxon>
        <taxon>Paraurantiacibacter</taxon>
    </lineage>
</organism>
<dbReference type="PATRIC" id="fig|645517.4.peg.1008"/>
<comment type="similarity">
    <text evidence="6">Belongs to the relA/spoT family.</text>
</comment>
<dbReference type="InterPro" id="IPR033655">
    <property type="entry name" value="TGS_RelA/SpoT"/>
</dbReference>
<dbReference type="GO" id="GO:0042594">
    <property type="term" value="P:response to starvation"/>
    <property type="evidence" value="ECO:0007669"/>
    <property type="project" value="TreeGrafter"/>
</dbReference>
<dbReference type="SUPFAM" id="SSF55021">
    <property type="entry name" value="ACT-like"/>
    <property type="match status" value="1"/>
</dbReference>
<dbReference type="EMBL" id="CP016545">
    <property type="protein sequence ID" value="ANU07323.1"/>
    <property type="molecule type" value="Genomic_DNA"/>
</dbReference>
<sequence length="693" mass="77893">MLRQYELIERVKAYDPDADEAMLNRAYVFTVQKHGSQKRASGDPYFSHPIEVAGLMTDLKLDQETIATALLHDTVEDTLATIQDIEDNFGPDVARLVDGVTKLSKIEQMPENERAAENLRKFLLAMSEDLRVLLVKLADRLHNMRTLHFIKNPEKRRRIARETMDIYAPLAERVGMYEYMREMQSLAFEQLEPEGYATLTKRLEQIREQDGGQVDAIALTIKHALADTGLQVEVSGREKQPFSIWRKMAERHVSFEQITDIFAFRVICESEADCYAALGVLHTVWQFIPGRFKDYISTPKNNGYRSIHTSLIYENSMRVEVQIRTRDMHRLNEFGLAAHWAYKQVDRPDGQVGWLRDLIEIVDASHDAEELLEHTRMAVYQDRIFAFTPKGALFQLPKGATPVDFAFAVHTDLGAQTVGAKINGRHVPLRTVLDNGDVVEIIKGPDAAPQLSWLGFVATGKARASIRRAVRLKERDEVAEIGRMLFDDISARLPAKIGKKALRDAVKRLEMEDEEELMFAIGAAKVSDREVMEALVPGSTADMPELPKQEQAISIRGLTPGMGFSLAECCHPLPGDRIVGVRKPGEGVQVHAIDCFELASGIDADWVDLSWGERSQGATSRLRVVLHNRPGTLAEMAGIFASSHANVTHLELTQRDDPFHTYELDLEVQDLAHLTRILSALRASDAVSQADRA</sequence>
<dbReference type="InterPro" id="IPR002912">
    <property type="entry name" value="ACT_dom"/>
</dbReference>
<dbReference type="GO" id="GO:0005886">
    <property type="term" value="C:plasma membrane"/>
    <property type="evidence" value="ECO:0007669"/>
    <property type="project" value="TreeGrafter"/>
</dbReference>
<dbReference type="OrthoDB" id="9805041at2"/>
<dbReference type="Proteomes" id="UP000092698">
    <property type="component" value="Chromosome"/>
</dbReference>
<feature type="domain" description="TGS" evidence="9">
    <location>
        <begin position="382"/>
        <end position="443"/>
    </location>
</feature>
<dbReference type="InterPro" id="IPR007685">
    <property type="entry name" value="RelA_SpoT"/>
</dbReference>
<dbReference type="GO" id="GO:0015969">
    <property type="term" value="P:guanosine tetraphosphate metabolic process"/>
    <property type="evidence" value="ECO:0007669"/>
    <property type="project" value="InterPro"/>
</dbReference>
<dbReference type="GO" id="GO:0016301">
    <property type="term" value="F:kinase activity"/>
    <property type="evidence" value="ECO:0007669"/>
    <property type="project" value="UniProtKB-KW"/>
</dbReference>
<dbReference type="PROSITE" id="PS51671">
    <property type="entry name" value="ACT"/>
    <property type="match status" value="1"/>
</dbReference>
<dbReference type="SUPFAM" id="SSF81271">
    <property type="entry name" value="TGS-like"/>
    <property type="match status" value="1"/>
</dbReference>
<evidence type="ECO:0000259" key="7">
    <source>
        <dbReference type="PROSITE" id="PS51671"/>
    </source>
</evidence>
<comment type="function">
    <text evidence="6">In eubacteria ppGpp (guanosine 3'-diphosphate 5'-diphosphate) is a mediator of the stringent response that coordinates a variety of cellular activities in response to changes in nutritional abundance.</text>
</comment>
<evidence type="ECO:0000256" key="2">
    <source>
        <dbReference type="ARBA" id="ARBA00014315"/>
    </source>
</evidence>
<dbReference type="PANTHER" id="PTHR21262">
    <property type="entry name" value="GUANOSINE-3',5'-BIS DIPHOSPHATE 3'-PYROPHOSPHOHYDROLASE"/>
    <property type="match status" value="1"/>
</dbReference>
<evidence type="ECO:0000259" key="9">
    <source>
        <dbReference type="PROSITE" id="PS51880"/>
    </source>
</evidence>
<dbReference type="GO" id="GO:0008893">
    <property type="term" value="F:guanosine-3',5'-bis(diphosphate) 3'-diphosphatase activity"/>
    <property type="evidence" value="ECO:0007669"/>
    <property type="project" value="TreeGrafter"/>
</dbReference>
<dbReference type="GO" id="GO:0015949">
    <property type="term" value="P:nucleobase-containing small molecule interconversion"/>
    <property type="evidence" value="ECO:0007669"/>
    <property type="project" value="UniProtKB-ARBA"/>
</dbReference>
<proteinExistence type="inferred from homology"/>
<dbReference type="KEGG" id="anh:A6F65_01013"/>
<evidence type="ECO:0000256" key="1">
    <source>
        <dbReference type="ARBA" id="ARBA00013251"/>
    </source>
</evidence>
<dbReference type="InterPro" id="IPR003607">
    <property type="entry name" value="HD/PDEase_dom"/>
</dbReference>
<dbReference type="Pfam" id="PF19296">
    <property type="entry name" value="RelA_AH_RIS"/>
    <property type="match status" value="2"/>
</dbReference>
<name>A0A1C7D7Q1_9SPHN</name>
<dbReference type="CDD" id="cd00077">
    <property type="entry name" value="HDc"/>
    <property type="match status" value="1"/>
</dbReference>
<dbReference type="RefSeq" id="WP_067786483.1">
    <property type="nucleotide sequence ID" value="NZ_CP016545.1"/>
</dbReference>
<dbReference type="InterPro" id="IPR045865">
    <property type="entry name" value="ACT-like_dom_sf"/>
</dbReference>
<dbReference type="PROSITE" id="PS51831">
    <property type="entry name" value="HD"/>
    <property type="match status" value="1"/>
</dbReference>
<accession>A0A1C7D7Q1</accession>
<dbReference type="PANTHER" id="PTHR21262:SF36">
    <property type="entry name" value="BIFUNCTIONAL (P)PPGPP SYNTHASE_HYDROLASE SPOT"/>
    <property type="match status" value="1"/>
</dbReference>
<dbReference type="InterPro" id="IPR012676">
    <property type="entry name" value="TGS-like"/>
</dbReference>
<dbReference type="EC" id="2.7.6.5" evidence="1"/>
<dbReference type="Pfam" id="PF13328">
    <property type="entry name" value="HD_4"/>
    <property type="match status" value="1"/>
</dbReference>
<dbReference type="SUPFAM" id="SSF81301">
    <property type="entry name" value="Nucleotidyltransferase"/>
    <property type="match status" value="1"/>
</dbReference>
<evidence type="ECO:0000313" key="11">
    <source>
        <dbReference type="Proteomes" id="UP000092698"/>
    </source>
</evidence>
<dbReference type="InterPro" id="IPR004811">
    <property type="entry name" value="RelA/Spo_fam"/>
</dbReference>
<dbReference type="InterPro" id="IPR012675">
    <property type="entry name" value="Beta-grasp_dom_sf"/>
</dbReference>
<dbReference type="GO" id="GO:0008728">
    <property type="term" value="F:GTP diphosphokinase activity"/>
    <property type="evidence" value="ECO:0007669"/>
    <property type="project" value="UniProtKB-EC"/>
</dbReference>
<feature type="domain" description="HD" evidence="8">
    <location>
        <begin position="45"/>
        <end position="144"/>
    </location>
</feature>
<keyword evidence="10" id="KW-0418">Kinase</keyword>
<dbReference type="CDD" id="cd05399">
    <property type="entry name" value="NT_Rel-Spo_like"/>
    <property type="match status" value="1"/>
</dbReference>
<dbReference type="InterPro" id="IPR004095">
    <property type="entry name" value="TGS"/>
</dbReference>
<dbReference type="STRING" id="645517.A6F65_01013"/>
<dbReference type="NCBIfam" id="TIGR00691">
    <property type="entry name" value="spoT_relA"/>
    <property type="match status" value="1"/>
</dbReference>
<evidence type="ECO:0000259" key="8">
    <source>
        <dbReference type="PROSITE" id="PS51831"/>
    </source>
</evidence>
<dbReference type="SMART" id="SM00954">
    <property type="entry name" value="RelA_SpoT"/>
    <property type="match status" value="1"/>
</dbReference>
<dbReference type="SMART" id="SM00471">
    <property type="entry name" value="HDc"/>
    <property type="match status" value="1"/>
</dbReference>
<dbReference type="Gene3D" id="1.10.3210.10">
    <property type="entry name" value="Hypothetical protein af1432"/>
    <property type="match status" value="1"/>
</dbReference>
<dbReference type="FunFam" id="3.10.20.30:FF:000002">
    <property type="entry name" value="GTP pyrophosphokinase (RelA/SpoT)"/>
    <property type="match status" value="1"/>
</dbReference>
<gene>
    <name evidence="10" type="primary">rsh</name>
    <name evidence="10" type="ORF">A6F65_01013</name>
</gene>
<dbReference type="Gene3D" id="3.30.460.10">
    <property type="entry name" value="Beta Polymerase, domain 2"/>
    <property type="match status" value="1"/>
</dbReference>
<dbReference type="CDD" id="cd01668">
    <property type="entry name" value="TGS_RSH"/>
    <property type="match status" value="1"/>
</dbReference>
<dbReference type="Gene3D" id="3.30.70.260">
    <property type="match status" value="1"/>
</dbReference>
<dbReference type="CDD" id="cd04876">
    <property type="entry name" value="ACT_RelA-SpoT"/>
    <property type="match status" value="1"/>
</dbReference>
<reference evidence="10 11" key="1">
    <citation type="submission" date="2016-07" db="EMBL/GenBank/DDBJ databases">
        <title>Complete genome sequence of Altererythrobacter namhicola JCM 16345T, containing esterase-encoding genes.</title>
        <authorList>
            <person name="Cheng H."/>
            <person name="Wu Y.-H."/>
            <person name="Jian S.-L."/>
            <person name="Huo Y.-Y."/>
            <person name="Wang C.-S."/>
            <person name="Xu X.-W."/>
        </authorList>
    </citation>
    <scope>NUCLEOTIDE SEQUENCE [LARGE SCALE GENOMIC DNA]</scope>
    <source>
        <strain evidence="10 11">JCM 16345</strain>
    </source>
</reference>
<dbReference type="Pfam" id="PF02824">
    <property type="entry name" value="TGS"/>
    <property type="match status" value="1"/>
</dbReference>
<keyword evidence="11" id="KW-1185">Reference proteome</keyword>
<keyword evidence="10" id="KW-0808">Transferase</keyword>
<protein>
    <recommendedName>
        <fullName evidence="2">GTP pyrophosphokinase rsh</fullName>
        <ecNumber evidence="1">2.7.6.5</ecNumber>
    </recommendedName>
    <alternativeName>
        <fullName evidence="4">(p)ppGpp synthase</fullName>
    </alternativeName>
    <alternativeName>
        <fullName evidence="3">ATP:GTP 3'-pyrophosphotransferase</fullName>
    </alternativeName>
</protein>
<dbReference type="Gene3D" id="3.10.20.30">
    <property type="match status" value="1"/>
</dbReference>